<dbReference type="Gene3D" id="1.10.10.60">
    <property type="entry name" value="Homeodomain-like"/>
    <property type="match status" value="1"/>
</dbReference>
<evidence type="ECO:0000313" key="8">
    <source>
        <dbReference type="Proteomes" id="UP000516235"/>
    </source>
</evidence>
<dbReference type="InterPro" id="IPR050109">
    <property type="entry name" value="HTH-type_TetR-like_transc_reg"/>
</dbReference>
<dbReference type="GO" id="GO:0000976">
    <property type="term" value="F:transcription cis-regulatory region binding"/>
    <property type="evidence" value="ECO:0007669"/>
    <property type="project" value="TreeGrafter"/>
</dbReference>
<evidence type="ECO:0000256" key="3">
    <source>
        <dbReference type="ARBA" id="ARBA00023163"/>
    </source>
</evidence>
<sequence length="182" mass="18944">MQLSRERITKAALEILAGYGLADVSMRRVASSLSVAPAALYWHIANKQELIAAMGLAIVQPLIDDPLPHPADLSRQLRDAVLGVRDGAEVLVAAMSQPDAEVRAVLAETFVEAVGAYAGSSSSDVRAAALGILHLTLGDAAVHQAGAQLAEATHGDQPTDDDAAALHEQAVGYLLDGLARHS</sequence>
<keyword evidence="9" id="KW-1185">Reference proteome</keyword>
<dbReference type="PROSITE" id="PS50977">
    <property type="entry name" value="HTH_TETR_2"/>
    <property type="match status" value="1"/>
</dbReference>
<evidence type="ECO:0000256" key="1">
    <source>
        <dbReference type="ARBA" id="ARBA00023015"/>
    </source>
</evidence>
<keyword evidence="2 4" id="KW-0238">DNA-binding</keyword>
<feature type="DNA-binding region" description="H-T-H motif" evidence="4">
    <location>
        <begin position="25"/>
        <end position="44"/>
    </location>
</feature>
<evidence type="ECO:0000313" key="9">
    <source>
        <dbReference type="Proteomes" id="UP000642876"/>
    </source>
</evidence>
<evidence type="ECO:0000313" key="6">
    <source>
        <dbReference type="EMBL" id="MBC3177978.1"/>
    </source>
</evidence>
<dbReference type="Proteomes" id="UP000516235">
    <property type="component" value="Chromosome"/>
</dbReference>
<feature type="domain" description="HTH tetR-type" evidence="5">
    <location>
        <begin position="2"/>
        <end position="62"/>
    </location>
</feature>
<evidence type="ECO:0000313" key="7">
    <source>
        <dbReference type="EMBL" id="QNP89600.1"/>
    </source>
</evidence>
<organism evidence="7 8">
    <name type="scientific">Corynebacterium lujinxingii</name>
    <dbReference type="NCBI Taxonomy" id="2763010"/>
    <lineage>
        <taxon>Bacteria</taxon>
        <taxon>Bacillati</taxon>
        <taxon>Actinomycetota</taxon>
        <taxon>Actinomycetes</taxon>
        <taxon>Mycobacteriales</taxon>
        <taxon>Corynebacteriaceae</taxon>
        <taxon>Corynebacterium</taxon>
    </lineage>
</organism>
<dbReference type="EMBL" id="JACMYE010000001">
    <property type="protein sequence ID" value="MBC3177978.1"/>
    <property type="molecule type" value="Genomic_DNA"/>
</dbReference>
<proteinExistence type="predicted"/>
<evidence type="ECO:0000259" key="5">
    <source>
        <dbReference type="PROSITE" id="PS50977"/>
    </source>
</evidence>
<dbReference type="InterPro" id="IPR009057">
    <property type="entry name" value="Homeodomain-like_sf"/>
</dbReference>
<dbReference type="EMBL" id="CP061032">
    <property type="protein sequence ID" value="QNP89600.1"/>
    <property type="molecule type" value="Genomic_DNA"/>
</dbReference>
<dbReference type="GO" id="GO:0003700">
    <property type="term" value="F:DNA-binding transcription factor activity"/>
    <property type="evidence" value="ECO:0007669"/>
    <property type="project" value="TreeGrafter"/>
</dbReference>
<dbReference type="PANTHER" id="PTHR30055">
    <property type="entry name" value="HTH-TYPE TRANSCRIPTIONAL REGULATOR RUTR"/>
    <property type="match status" value="1"/>
</dbReference>
<dbReference type="PRINTS" id="PR00455">
    <property type="entry name" value="HTHTETR"/>
</dbReference>
<protein>
    <submittedName>
        <fullName evidence="7">TetR family transcriptional regulator</fullName>
    </submittedName>
</protein>
<dbReference type="AlphaFoldDB" id="A0A7H0JX34"/>
<dbReference type="KEGG" id="cluj:IAU68_07780"/>
<keyword evidence="1" id="KW-0805">Transcription regulation</keyword>
<dbReference type="SUPFAM" id="SSF46689">
    <property type="entry name" value="Homeodomain-like"/>
    <property type="match status" value="1"/>
</dbReference>
<keyword evidence="3" id="KW-0804">Transcription</keyword>
<name>A0A7H0JX34_9CORY</name>
<accession>A0A7H0JX34</accession>
<dbReference type="PANTHER" id="PTHR30055:SF151">
    <property type="entry name" value="TRANSCRIPTIONAL REGULATORY PROTEIN"/>
    <property type="match status" value="1"/>
</dbReference>
<evidence type="ECO:0000256" key="4">
    <source>
        <dbReference type="PROSITE-ProRule" id="PRU00335"/>
    </source>
</evidence>
<dbReference type="RefSeq" id="WP_171192743.1">
    <property type="nucleotide sequence ID" value="NZ_CP061032.1"/>
</dbReference>
<dbReference type="Proteomes" id="UP000642876">
    <property type="component" value="Unassembled WGS sequence"/>
</dbReference>
<gene>
    <name evidence="6" type="ORF">H7348_01420</name>
    <name evidence="7" type="ORF">IAU68_07780</name>
</gene>
<reference evidence="8 9" key="1">
    <citation type="submission" date="2020-08" db="EMBL/GenBank/DDBJ databases">
        <title>novel species in genus Corynebacterium.</title>
        <authorList>
            <person name="Zhang G."/>
        </authorList>
    </citation>
    <scope>NUCLEOTIDE SEQUENCE [LARGE SCALE GENOMIC DNA]</scope>
    <source>
        <strain evidence="7">Zg-917</strain>
        <strain evidence="8 9">zg-917</strain>
    </source>
</reference>
<dbReference type="Gene3D" id="1.10.357.10">
    <property type="entry name" value="Tetracycline Repressor, domain 2"/>
    <property type="match status" value="1"/>
</dbReference>
<dbReference type="Pfam" id="PF00440">
    <property type="entry name" value="TetR_N"/>
    <property type="match status" value="1"/>
</dbReference>
<dbReference type="InterPro" id="IPR001647">
    <property type="entry name" value="HTH_TetR"/>
</dbReference>
<evidence type="ECO:0000256" key="2">
    <source>
        <dbReference type="ARBA" id="ARBA00023125"/>
    </source>
</evidence>